<protein>
    <submittedName>
        <fullName evidence="4">Thiamine-phosphate pyrophosphorylase</fullName>
        <ecNumber evidence="4">2.5.1.3</ecNumber>
    </submittedName>
</protein>
<dbReference type="GO" id="GO:0005737">
    <property type="term" value="C:cytoplasm"/>
    <property type="evidence" value="ECO:0007669"/>
    <property type="project" value="TreeGrafter"/>
</dbReference>
<dbReference type="Proteomes" id="UP000557307">
    <property type="component" value="Unassembled WGS sequence"/>
</dbReference>
<keyword evidence="2" id="KW-0784">Thiamine biosynthesis</keyword>
<evidence type="ECO:0000313" key="4">
    <source>
        <dbReference type="EMBL" id="MBB5282748.1"/>
    </source>
</evidence>
<comment type="pathway">
    <text evidence="1">Cofactor biosynthesis; thiamine diphosphate biosynthesis.</text>
</comment>
<dbReference type="Gene3D" id="3.20.20.70">
    <property type="entry name" value="Aldolase class I"/>
    <property type="match status" value="1"/>
</dbReference>
<dbReference type="SUPFAM" id="SSF51391">
    <property type="entry name" value="Thiamin phosphate synthase"/>
    <property type="match status" value="1"/>
</dbReference>
<accession>A0A840TS03</accession>
<keyword evidence="5" id="KW-1185">Reference proteome</keyword>
<name>A0A840TS03_9BACT</name>
<organism evidence="4 5">
    <name type="scientific">Rhabdobacter roseus</name>
    <dbReference type="NCBI Taxonomy" id="1655419"/>
    <lineage>
        <taxon>Bacteria</taxon>
        <taxon>Pseudomonadati</taxon>
        <taxon>Bacteroidota</taxon>
        <taxon>Cytophagia</taxon>
        <taxon>Cytophagales</taxon>
        <taxon>Cytophagaceae</taxon>
        <taxon>Rhabdobacter</taxon>
    </lineage>
</organism>
<feature type="domain" description="Thiamine phosphate synthase/TenI" evidence="3">
    <location>
        <begin position="17"/>
        <end position="173"/>
    </location>
</feature>
<evidence type="ECO:0000313" key="5">
    <source>
        <dbReference type="Proteomes" id="UP000557307"/>
    </source>
</evidence>
<dbReference type="RefSeq" id="WP_184171399.1">
    <property type="nucleotide sequence ID" value="NZ_JACHGF010000001.1"/>
</dbReference>
<keyword evidence="4" id="KW-0808">Transferase</keyword>
<dbReference type="GO" id="GO:0004789">
    <property type="term" value="F:thiamine-phosphate diphosphorylase activity"/>
    <property type="evidence" value="ECO:0007669"/>
    <property type="project" value="UniProtKB-EC"/>
</dbReference>
<comment type="caution">
    <text evidence="4">The sequence shown here is derived from an EMBL/GenBank/DDBJ whole genome shotgun (WGS) entry which is preliminary data.</text>
</comment>
<reference evidence="4 5" key="1">
    <citation type="submission" date="2020-08" db="EMBL/GenBank/DDBJ databases">
        <title>Genomic Encyclopedia of Type Strains, Phase IV (KMG-IV): sequencing the most valuable type-strain genomes for metagenomic binning, comparative biology and taxonomic classification.</title>
        <authorList>
            <person name="Goeker M."/>
        </authorList>
    </citation>
    <scope>NUCLEOTIDE SEQUENCE [LARGE SCALE GENOMIC DNA]</scope>
    <source>
        <strain evidence="4 5">DSM 105074</strain>
    </source>
</reference>
<dbReference type="InterPro" id="IPR022998">
    <property type="entry name" value="ThiamineP_synth_TenI"/>
</dbReference>
<evidence type="ECO:0000256" key="1">
    <source>
        <dbReference type="ARBA" id="ARBA00004948"/>
    </source>
</evidence>
<proteinExistence type="predicted"/>
<dbReference type="PANTHER" id="PTHR20857">
    <property type="entry name" value="THIAMINE-PHOSPHATE PYROPHOSPHORYLASE"/>
    <property type="match status" value="1"/>
</dbReference>
<dbReference type="InterPro" id="IPR036206">
    <property type="entry name" value="ThiamineP_synth_sf"/>
</dbReference>
<evidence type="ECO:0000259" key="3">
    <source>
        <dbReference type="Pfam" id="PF02581"/>
    </source>
</evidence>
<dbReference type="InterPro" id="IPR013785">
    <property type="entry name" value="Aldolase_TIM"/>
</dbReference>
<dbReference type="EMBL" id="JACHGF010000001">
    <property type="protein sequence ID" value="MBB5282748.1"/>
    <property type="molecule type" value="Genomic_DNA"/>
</dbReference>
<dbReference type="Pfam" id="PF02581">
    <property type="entry name" value="TMP-TENI"/>
    <property type="match status" value="1"/>
</dbReference>
<evidence type="ECO:0000256" key="2">
    <source>
        <dbReference type="ARBA" id="ARBA00022977"/>
    </source>
</evidence>
<sequence>MTRLLVVSHPDEVPGEAQIWQALLERGLERLHVRKPGWTDAAVARLLDQVPEKYLSRVVVHHRAALVARYPLGGLHVGYRSLPKVPSGTLNDKKSTLSCSVHSWSEAEDALSSCDYLLLSPVWDSVSKPGYLQNAALREVPPALRGRPVFALGGITEHNVLETMRMGYFGVALLGYFWNEPLRAVERWEALLKILNTV</sequence>
<dbReference type="EC" id="2.5.1.3" evidence="4"/>
<dbReference type="PANTHER" id="PTHR20857:SF15">
    <property type="entry name" value="THIAMINE-PHOSPHATE SYNTHASE"/>
    <property type="match status" value="1"/>
</dbReference>
<dbReference type="AlphaFoldDB" id="A0A840TS03"/>
<dbReference type="GO" id="GO:0009228">
    <property type="term" value="P:thiamine biosynthetic process"/>
    <property type="evidence" value="ECO:0007669"/>
    <property type="project" value="UniProtKB-KW"/>
</dbReference>
<gene>
    <name evidence="4" type="ORF">HNQ92_000869</name>
</gene>
<dbReference type="CDD" id="cd00564">
    <property type="entry name" value="TMP_TenI"/>
    <property type="match status" value="1"/>
</dbReference>